<reference evidence="1 2" key="1">
    <citation type="submission" date="2022-09" db="EMBL/GenBank/DDBJ databases">
        <authorList>
            <person name="Han X.L."/>
            <person name="Wang Q."/>
            <person name="Lu T."/>
        </authorList>
    </citation>
    <scope>NUCLEOTIDE SEQUENCE [LARGE SCALE GENOMIC DNA]</scope>
    <source>
        <strain evidence="1 2">WQ 127069</strain>
    </source>
</reference>
<evidence type="ECO:0000313" key="1">
    <source>
        <dbReference type="EMBL" id="MCU6798081.1"/>
    </source>
</evidence>
<organism evidence="1 2">
    <name type="scientific">Paenibacillus baimaensis</name>
    <dbReference type="NCBI Taxonomy" id="2982185"/>
    <lineage>
        <taxon>Bacteria</taxon>
        <taxon>Bacillati</taxon>
        <taxon>Bacillota</taxon>
        <taxon>Bacilli</taxon>
        <taxon>Bacillales</taxon>
        <taxon>Paenibacillaceae</taxon>
        <taxon>Paenibacillus</taxon>
    </lineage>
</organism>
<comment type="caution">
    <text evidence="1">The sequence shown here is derived from an EMBL/GenBank/DDBJ whole genome shotgun (WGS) entry which is preliminary data.</text>
</comment>
<dbReference type="SUPFAM" id="SSF53335">
    <property type="entry name" value="S-adenosyl-L-methionine-dependent methyltransferases"/>
    <property type="match status" value="1"/>
</dbReference>
<dbReference type="Gene3D" id="3.40.50.150">
    <property type="entry name" value="Vaccinia Virus protein VP39"/>
    <property type="match status" value="1"/>
</dbReference>
<dbReference type="Pfam" id="PF04445">
    <property type="entry name" value="SAM_MT"/>
    <property type="match status" value="1"/>
</dbReference>
<gene>
    <name evidence="1" type="ORF">OB236_38740</name>
</gene>
<dbReference type="GO" id="GO:0032259">
    <property type="term" value="P:methylation"/>
    <property type="evidence" value="ECO:0007669"/>
    <property type="project" value="UniProtKB-KW"/>
</dbReference>
<protein>
    <submittedName>
        <fullName evidence="1">Class I SAM-dependent methyltransferase</fullName>
    </submittedName>
</protein>
<name>A0ABT2UVD2_9BACL</name>
<dbReference type="GO" id="GO:0008168">
    <property type="term" value="F:methyltransferase activity"/>
    <property type="evidence" value="ECO:0007669"/>
    <property type="project" value="UniProtKB-KW"/>
</dbReference>
<dbReference type="InterPro" id="IPR007536">
    <property type="entry name" value="16SrRNA_methylTrfase_J"/>
</dbReference>
<keyword evidence="2" id="KW-1185">Reference proteome</keyword>
<dbReference type="EMBL" id="JAOQIO010000124">
    <property type="protein sequence ID" value="MCU6798081.1"/>
    <property type="molecule type" value="Genomic_DNA"/>
</dbReference>
<evidence type="ECO:0000313" key="2">
    <source>
        <dbReference type="Proteomes" id="UP001652445"/>
    </source>
</evidence>
<keyword evidence="1" id="KW-0489">Methyltransferase</keyword>
<dbReference type="PANTHER" id="PTHR36112:SF1">
    <property type="entry name" value="RIBOSOMAL RNA SMALL SUBUNIT METHYLTRANSFERASE J"/>
    <property type="match status" value="1"/>
</dbReference>
<keyword evidence="1" id="KW-0808">Transferase</keyword>
<dbReference type="CDD" id="cd02440">
    <property type="entry name" value="AdoMet_MTases"/>
    <property type="match status" value="1"/>
</dbReference>
<proteinExistence type="predicted"/>
<dbReference type="Proteomes" id="UP001652445">
    <property type="component" value="Unassembled WGS sequence"/>
</dbReference>
<accession>A0ABT2UVD2</accession>
<dbReference type="RefSeq" id="WP_262688751.1">
    <property type="nucleotide sequence ID" value="NZ_JAOQIO010000124.1"/>
</dbReference>
<dbReference type="PANTHER" id="PTHR36112">
    <property type="entry name" value="RIBOSOMAL RNA SMALL SUBUNIT METHYLTRANSFERASE J"/>
    <property type="match status" value="1"/>
</dbReference>
<dbReference type="InterPro" id="IPR029063">
    <property type="entry name" value="SAM-dependent_MTases_sf"/>
</dbReference>
<sequence>MLITTSYDPQAEHLEAAAQLARSIKQLQGIDNPVRLVPRKRHSLARLRTLYDDSDILLVSKERIEYYHEDQSALFFHPSTAAIRVKRLVNGEHDPLMELSAIQPGDRVLDCTAGLGSDALVYSYAVQGNGEVVALESEPIPYLILQQGLMTYDSDIPGMNEAMRRIQVIQMDHSEYLQRQPDNAFDVVYVDPMFRQPIHESSSISAIRTLANSRPVSEQTIKEALRVARRAVIMKEHRSSDEFDRLGFEEVRRSTTKIAYGVIRL</sequence>